<protein>
    <submittedName>
        <fullName evidence="1">SapC family protein</fullName>
    </submittedName>
</protein>
<dbReference type="EMBL" id="CP113520">
    <property type="protein sequence ID" value="WAJ28700.1"/>
    <property type="molecule type" value="Genomic_DNA"/>
</dbReference>
<dbReference type="Proteomes" id="UP001163223">
    <property type="component" value="Chromosome"/>
</dbReference>
<organism evidence="1 2">
    <name type="scientific">Antarcticirhabdus aurantiaca</name>
    <dbReference type="NCBI Taxonomy" id="2606717"/>
    <lineage>
        <taxon>Bacteria</taxon>
        <taxon>Pseudomonadati</taxon>
        <taxon>Pseudomonadota</taxon>
        <taxon>Alphaproteobacteria</taxon>
        <taxon>Hyphomicrobiales</taxon>
        <taxon>Aurantimonadaceae</taxon>
        <taxon>Antarcticirhabdus</taxon>
    </lineage>
</organism>
<gene>
    <name evidence="1" type="ORF">OXU80_00135</name>
</gene>
<reference evidence="1" key="1">
    <citation type="submission" date="2022-11" db="EMBL/GenBank/DDBJ databases">
        <title>beta-Carotene-producing bacterium, Jeongeuplla avenae sp. nov., alleviates the salt stress of Arabidopsis seedlings.</title>
        <authorList>
            <person name="Jiang L."/>
            <person name="Lee J."/>
        </authorList>
    </citation>
    <scope>NUCLEOTIDE SEQUENCE</scope>
    <source>
        <strain evidence="1">DY_R2A_6</strain>
    </source>
</reference>
<sequence>MSQTQPPAAPAPVIQPLTFERHGTSGWRRFSDYGFARGAALAPLAAAEVVTAMMSMPLALVPQNGGWQLVAMLGIGPGTNLFVGPDGRWIGDYVPAALRSYPFRIGRVAENDQAILCIDETAQLPLGAGVEPFFAGEKALSPAVSSIWSFLLEIAKGEAQLTRACGLLAEAGIVEPWPITVGTGDQARTVEGLHRLSEAKLAALSDEQLGQLRRAGVLSLAYAQIFSGEHLKKLGELAALQARHAEALVEAARRQSAAPAPAVQPAGAGFAFGESINVDWSKFGG</sequence>
<accession>A0ACD4NPW9</accession>
<keyword evidence="2" id="KW-1185">Reference proteome</keyword>
<name>A0ACD4NPW9_9HYPH</name>
<proteinExistence type="predicted"/>
<evidence type="ECO:0000313" key="1">
    <source>
        <dbReference type="EMBL" id="WAJ28700.1"/>
    </source>
</evidence>
<evidence type="ECO:0000313" key="2">
    <source>
        <dbReference type="Proteomes" id="UP001163223"/>
    </source>
</evidence>